<dbReference type="EMBL" id="CP023483">
    <property type="protein sequence ID" value="ATF26829.1"/>
    <property type="molecule type" value="Genomic_DNA"/>
</dbReference>
<keyword evidence="2" id="KW-0547">Nucleotide-binding</keyword>
<reference evidence="5 6" key="1">
    <citation type="submission" date="2017-09" db="EMBL/GenBank/DDBJ databases">
        <title>Complete Genome Sequences of Two Strains of the Meat Spoilage Bacterium Brochothrix thermosphacta Isolated from Ground Chicken.</title>
        <authorList>
            <person name="Paoli G.C."/>
            <person name="Wijey C."/>
            <person name="Chen C.-Y."/>
            <person name="Nguyen L."/>
            <person name="Yan X."/>
            <person name="Irwin P.L."/>
        </authorList>
    </citation>
    <scope>NUCLEOTIDE SEQUENCE [LARGE SCALE GENOMIC DNA]</scope>
    <source>
        <strain evidence="5 6">BI</strain>
    </source>
</reference>
<dbReference type="RefSeq" id="WP_036027749.1">
    <property type="nucleotide sequence ID" value="NZ_CBCPHX010000001.1"/>
</dbReference>
<organism evidence="5 6">
    <name type="scientific">Brochothrix thermosphacta</name>
    <name type="common">Microbacterium thermosphactum</name>
    <dbReference type="NCBI Taxonomy" id="2756"/>
    <lineage>
        <taxon>Bacteria</taxon>
        <taxon>Bacillati</taxon>
        <taxon>Bacillota</taxon>
        <taxon>Bacilli</taxon>
        <taxon>Bacillales</taxon>
        <taxon>Listeriaceae</taxon>
        <taxon>Brochothrix</taxon>
    </lineage>
</organism>
<dbReference type="SMART" id="SM00382">
    <property type="entry name" value="AAA"/>
    <property type="match status" value="1"/>
</dbReference>
<evidence type="ECO:0000259" key="4">
    <source>
        <dbReference type="PROSITE" id="PS50893"/>
    </source>
</evidence>
<sequence length="211" mass="23995">MKVTMDKLTKQFDDNYLFEQLNLTISAGEFVAIKGKSGSGKTTLLNCLALIEPASNGKIYFDEKDVTRLQWYKKSRLYRREISFIVQNFGLMENETVRDNLNIALKYEKLSKKEIQIRCKAALIAVNLDATLLTESIFRLSGGEQQRVAIARCLLRQPRLLFADEPVAALDNENATAIMMLLKKINASGCTIIMVTHDNHFDDYYDSIITI</sequence>
<protein>
    <submittedName>
        <fullName evidence="5">Bacteriocin ABC transporter ATP-binding protein</fullName>
    </submittedName>
</protein>
<dbReference type="InterPro" id="IPR050093">
    <property type="entry name" value="ABC_SmlMolc_Importer"/>
</dbReference>
<dbReference type="PANTHER" id="PTHR42781:SF4">
    <property type="entry name" value="SPERMIDINE_PUTRESCINE IMPORT ATP-BINDING PROTEIN POTA"/>
    <property type="match status" value="1"/>
</dbReference>
<dbReference type="GO" id="GO:0016887">
    <property type="term" value="F:ATP hydrolysis activity"/>
    <property type="evidence" value="ECO:0007669"/>
    <property type="project" value="InterPro"/>
</dbReference>
<evidence type="ECO:0000256" key="2">
    <source>
        <dbReference type="ARBA" id="ARBA00022741"/>
    </source>
</evidence>
<proteinExistence type="predicted"/>
<dbReference type="SUPFAM" id="SSF52540">
    <property type="entry name" value="P-loop containing nucleoside triphosphate hydrolases"/>
    <property type="match status" value="1"/>
</dbReference>
<dbReference type="OrthoDB" id="9791546at2"/>
<evidence type="ECO:0000313" key="6">
    <source>
        <dbReference type="Proteomes" id="UP000243591"/>
    </source>
</evidence>
<dbReference type="Gene3D" id="3.40.50.300">
    <property type="entry name" value="P-loop containing nucleotide triphosphate hydrolases"/>
    <property type="match status" value="1"/>
</dbReference>
<dbReference type="InterPro" id="IPR027417">
    <property type="entry name" value="P-loop_NTPase"/>
</dbReference>
<dbReference type="InterPro" id="IPR003593">
    <property type="entry name" value="AAA+_ATPase"/>
</dbReference>
<dbReference type="GO" id="GO:0005524">
    <property type="term" value="F:ATP binding"/>
    <property type="evidence" value="ECO:0007669"/>
    <property type="project" value="UniProtKB-KW"/>
</dbReference>
<accession>A0A1D2K8Z5</accession>
<dbReference type="InterPro" id="IPR003439">
    <property type="entry name" value="ABC_transporter-like_ATP-bd"/>
</dbReference>
<dbReference type="KEGG" id="bths:CNY62_10955"/>
<keyword evidence="3 5" id="KW-0067">ATP-binding</keyword>
<dbReference type="PROSITE" id="PS00211">
    <property type="entry name" value="ABC_TRANSPORTER_1"/>
    <property type="match status" value="1"/>
</dbReference>
<name>A0A1D2K8Z5_BROTH</name>
<evidence type="ECO:0000256" key="1">
    <source>
        <dbReference type="ARBA" id="ARBA00022448"/>
    </source>
</evidence>
<dbReference type="PANTHER" id="PTHR42781">
    <property type="entry name" value="SPERMIDINE/PUTRESCINE IMPORT ATP-BINDING PROTEIN POTA"/>
    <property type="match status" value="1"/>
</dbReference>
<evidence type="ECO:0000256" key="3">
    <source>
        <dbReference type="ARBA" id="ARBA00022840"/>
    </source>
</evidence>
<feature type="domain" description="ABC transporter" evidence="4">
    <location>
        <begin position="3"/>
        <end position="209"/>
    </location>
</feature>
<keyword evidence="1" id="KW-0813">Transport</keyword>
<dbReference type="Proteomes" id="UP000243591">
    <property type="component" value="Chromosome"/>
</dbReference>
<dbReference type="PROSITE" id="PS50893">
    <property type="entry name" value="ABC_TRANSPORTER_2"/>
    <property type="match status" value="1"/>
</dbReference>
<dbReference type="AlphaFoldDB" id="A0A1D2K8Z5"/>
<keyword evidence="6" id="KW-1185">Reference proteome</keyword>
<evidence type="ECO:0000313" key="5">
    <source>
        <dbReference type="EMBL" id="ATF26829.1"/>
    </source>
</evidence>
<gene>
    <name evidence="5" type="ORF">CNY62_10955</name>
</gene>
<dbReference type="InterPro" id="IPR017871">
    <property type="entry name" value="ABC_transporter-like_CS"/>
</dbReference>
<dbReference type="Pfam" id="PF00005">
    <property type="entry name" value="ABC_tran"/>
    <property type="match status" value="1"/>
</dbReference>